<proteinExistence type="predicted"/>
<dbReference type="Proteomes" id="UP001159363">
    <property type="component" value="Chromosome 2"/>
</dbReference>
<dbReference type="EMBL" id="JARBHB010000002">
    <property type="protein sequence ID" value="KAJ8893434.1"/>
    <property type="molecule type" value="Genomic_DNA"/>
</dbReference>
<sequence length="295" mass="32954">MEVVVVLGESGVTALDGAAEDGGVEEYEESGEILANETGPSGAHGRHIAAEPHLKSLVYVTLDTRWKNRQPKYVQPVWTLNAYRGFLTECVRTWHVAALSAHRREVVTSNTCCNSTSHLCIGKPPRNAPIYVCLCSKLSPELSVRCKGPRHTRAKFKMCVVRSASVAHGVVKEAQLVYTEMDRVTLPEMADIHLVYEAAQFNSRAAAHMYRGRYPNRGLSHHSTFTSYYRRLHEAMIFTVTPRSFFLFMTLVGFPEFWLANGSTRQVPAERLAHTLFDLPHPLSISITVVSSLEP</sequence>
<protein>
    <submittedName>
        <fullName evidence="1">Uncharacterized protein</fullName>
    </submittedName>
</protein>
<comment type="caution">
    <text evidence="1">The sequence shown here is derived from an EMBL/GenBank/DDBJ whole genome shotgun (WGS) entry which is preliminary data.</text>
</comment>
<gene>
    <name evidence="1" type="ORF">PR048_006032</name>
</gene>
<reference evidence="1 2" key="1">
    <citation type="submission" date="2023-02" db="EMBL/GenBank/DDBJ databases">
        <title>LHISI_Scaffold_Assembly.</title>
        <authorList>
            <person name="Stuart O.P."/>
            <person name="Cleave R."/>
            <person name="Magrath M.J.L."/>
            <person name="Mikheyev A.S."/>
        </authorList>
    </citation>
    <scope>NUCLEOTIDE SEQUENCE [LARGE SCALE GENOMIC DNA]</scope>
    <source>
        <strain evidence="1">Daus_M_001</strain>
        <tissue evidence="1">Leg muscle</tissue>
    </source>
</reference>
<name>A0ABQ9I9V6_9NEOP</name>
<evidence type="ECO:0000313" key="1">
    <source>
        <dbReference type="EMBL" id="KAJ8893434.1"/>
    </source>
</evidence>
<keyword evidence="2" id="KW-1185">Reference proteome</keyword>
<accession>A0ABQ9I9V6</accession>
<evidence type="ECO:0000313" key="2">
    <source>
        <dbReference type="Proteomes" id="UP001159363"/>
    </source>
</evidence>
<organism evidence="1 2">
    <name type="scientific">Dryococelus australis</name>
    <dbReference type="NCBI Taxonomy" id="614101"/>
    <lineage>
        <taxon>Eukaryota</taxon>
        <taxon>Metazoa</taxon>
        <taxon>Ecdysozoa</taxon>
        <taxon>Arthropoda</taxon>
        <taxon>Hexapoda</taxon>
        <taxon>Insecta</taxon>
        <taxon>Pterygota</taxon>
        <taxon>Neoptera</taxon>
        <taxon>Polyneoptera</taxon>
        <taxon>Phasmatodea</taxon>
        <taxon>Verophasmatodea</taxon>
        <taxon>Anareolatae</taxon>
        <taxon>Phasmatidae</taxon>
        <taxon>Eurycanthinae</taxon>
        <taxon>Dryococelus</taxon>
    </lineage>
</organism>